<dbReference type="Proteomes" id="UP000436088">
    <property type="component" value="Unassembled WGS sequence"/>
</dbReference>
<dbReference type="InterPro" id="IPR011417">
    <property type="entry name" value="ANTH_dom"/>
</dbReference>
<dbReference type="GO" id="GO:0006900">
    <property type="term" value="P:vesicle budding from membrane"/>
    <property type="evidence" value="ECO:0007669"/>
    <property type="project" value="TreeGrafter"/>
</dbReference>
<evidence type="ECO:0000256" key="1">
    <source>
        <dbReference type="ARBA" id="ARBA00004132"/>
    </source>
</evidence>
<dbReference type="InterPro" id="IPR045192">
    <property type="entry name" value="AP180-like"/>
</dbReference>
<dbReference type="AlphaFoldDB" id="A0A6A2Y1V7"/>
<dbReference type="GO" id="GO:0005794">
    <property type="term" value="C:Golgi apparatus"/>
    <property type="evidence" value="ECO:0007669"/>
    <property type="project" value="UniProtKB-SubCell"/>
</dbReference>
<proteinExistence type="predicted"/>
<dbReference type="Gene3D" id="1.25.40.90">
    <property type="match status" value="1"/>
</dbReference>
<protein>
    <submittedName>
        <fullName evidence="6">Clathrin assembly protein</fullName>
    </submittedName>
</protein>
<evidence type="ECO:0000259" key="5">
    <source>
        <dbReference type="PROSITE" id="PS50942"/>
    </source>
</evidence>
<organism evidence="6 7">
    <name type="scientific">Hibiscus syriacus</name>
    <name type="common">Rose of Sharon</name>
    <dbReference type="NCBI Taxonomy" id="106335"/>
    <lineage>
        <taxon>Eukaryota</taxon>
        <taxon>Viridiplantae</taxon>
        <taxon>Streptophyta</taxon>
        <taxon>Embryophyta</taxon>
        <taxon>Tracheophyta</taxon>
        <taxon>Spermatophyta</taxon>
        <taxon>Magnoliopsida</taxon>
        <taxon>eudicotyledons</taxon>
        <taxon>Gunneridae</taxon>
        <taxon>Pentapetalae</taxon>
        <taxon>rosids</taxon>
        <taxon>malvids</taxon>
        <taxon>Malvales</taxon>
        <taxon>Malvaceae</taxon>
        <taxon>Malvoideae</taxon>
        <taxon>Hibiscus</taxon>
    </lineage>
</organism>
<dbReference type="PANTHER" id="PTHR22951:SF76">
    <property type="entry name" value="OS09G0468150 PROTEIN"/>
    <property type="match status" value="1"/>
</dbReference>
<dbReference type="EMBL" id="VEPZ02001607">
    <property type="protein sequence ID" value="KAE8665719.1"/>
    <property type="molecule type" value="Genomic_DNA"/>
</dbReference>
<evidence type="ECO:0000256" key="4">
    <source>
        <dbReference type="ARBA" id="ARBA00023329"/>
    </source>
</evidence>
<dbReference type="GO" id="GO:0005905">
    <property type="term" value="C:clathrin-coated pit"/>
    <property type="evidence" value="ECO:0007669"/>
    <property type="project" value="TreeGrafter"/>
</dbReference>
<dbReference type="GO" id="GO:0030136">
    <property type="term" value="C:clathrin-coated vesicle"/>
    <property type="evidence" value="ECO:0007669"/>
    <property type="project" value="UniProtKB-SubCell"/>
</dbReference>
<gene>
    <name evidence="6" type="ORF">F3Y22_tig00112530pilonHSYRG00181</name>
</gene>
<comment type="caution">
    <text evidence="6">The sequence shown here is derived from an EMBL/GenBank/DDBJ whole genome shotgun (WGS) entry which is preliminary data.</text>
</comment>
<comment type="subcellular location">
    <subcellularLocation>
        <location evidence="1">Cytoplasmic vesicle</location>
        <location evidence="1">Clathrin-coated vesicle</location>
    </subcellularLocation>
    <subcellularLocation>
        <location evidence="2">Golgi apparatus</location>
    </subcellularLocation>
</comment>
<dbReference type="GO" id="GO:0005546">
    <property type="term" value="F:phosphatidylinositol-4,5-bisphosphate binding"/>
    <property type="evidence" value="ECO:0007669"/>
    <property type="project" value="TreeGrafter"/>
</dbReference>
<evidence type="ECO:0000313" key="6">
    <source>
        <dbReference type="EMBL" id="KAE8665719.1"/>
    </source>
</evidence>
<dbReference type="GO" id="GO:0032050">
    <property type="term" value="F:clathrin heavy chain binding"/>
    <property type="evidence" value="ECO:0007669"/>
    <property type="project" value="TreeGrafter"/>
</dbReference>
<dbReference type="InterPro" id="IPR013809">
    <property type="entry name" value="ENTH"/>
</dbReference>
<dbReference type="GO" id="GO:0000149">
    <property type="term" value="F:SNARE binding"/>
    <property type="evidence" value="ECO:0007669"/>
    <property type="project" value="TreeGrafter"/>
</dbReference>
<dbReference type="GO" id="GO:0005545">
    <property type="term" value="F:1-phosphatidylinositol binding"/>
    <property type="evidence" value="ECO:0007669"/>
    <property type="project" value="TreeGrafter"/>
</dbReference>
<name>A0A6A2Y1V7_HIBSY</name>
<feature type="domain" description="ENTH" evidence="5">
    <location>
        <begin position="26"/>
        <end position="134"/>
    </location>
</feature>
<dbReference type="Pfam" id="PF07651">
    <property type="entry name" value="ANTH"/>
    <property type="match status" value="1"/>
</dbReference>
<keyword evidence="4" id="KW-0968">Cytoplasmic vesicle</keyword>
<dbReference type="InterPro" id="IPR008942">
    <property type="entry name" value="ENTH_VHS"/>
</dbReference>
<evidence type="ECO:0000313" key="7">
    <source>
        <dbReference type="Proteomes" id="UP000436088"/>
    </source>
</evidence>
<accession>A0A6A2Y1V7</accession>
<sequence length="134" mass="14534">MGQIPILMDIIGFIKDSASQSKAAMLSDTKTLSLHLALLRATTDDPFTPPDPKHLDALLGSGYTSRATVSTVVEALMDRLQTTRDASVALKCLITAHHIVKRGSFILQDQLSVYLPMAAGTTLNFPISEITPRR</sequence>
<reference evidence="6" key="1">
    <citation type="submission" date="2019-09" db="EMBL/GenBank/DDBJ databases">
        <title>Draft genome information of white flower Hibiscus syriacus.</title>
        <authorList>
            <person name="Kim Y.-M."/>
        </authorList>
    </citation>
    <scope>NUCLEOTIDE SEQUENCE [LARGE SCALE GENOMIC DNA]</scope>
    <source>
        <strain evidence="6">YM2019G1</strain>
    </source>
</reference>
<dbReference type="PROSITE" id="PS50942">
    <property type="entry name" value="ENTH"/>
    <property type="match status" value="1"/>
</dbReference>
<keyword evidence="3" id="KW-0333">Golgi apparatus</keyword>
<dbReference type="GO" id="GO:0072583">
    <property type="term" value="P:clathrin-dependent endocytosis"/>
    <property type="evidence" value="ECO:0007669"/>
    <property type="project" value="InterPro"/>
</dbReference>
<dbReference type="SUPFAM" id="SSF48464">
    <property type="entry name" value="ENTH/VHS domain"/>
    <property type="match status" value="1"/>
</dbReference>
<keyword evidence="7" id="KW-1185">Reference proteome</keyword>
<evidence type="ECO:0000256" key="3">
    <source>
        <dbReference type="ARBA" id="ARBA00023034"/>
    </source>
</evidence>
<dbReference type="GO" id="GO:0048268">
    <property type="term" value="P:clathrin coat assembly"/>
    <property type="evidence" value="ECO:0007669"/>
    <property type="project" value="InterPro"/>
</dbReference>
<dbReference type="PANTHER" id="PTHR22951">
    <property type="entry name" value="CLATHRIN ASSEMBLY PROTEIN"/>
    <property type="match status" value="1"/>
</dbReference>
<evidence type="ECO:0000256" key="2">
    <source>
        <dbReference type="ARBA" id="ARBA00004555"/>
    </source>
</evidence>